<dbReference type="EMBL" id="CP071839">
    <property type="protein sequence ID" value="QTE03143.1"/>
    <property type="molecule type" value="Genomic_DNA"/>
</dbReference>
<accession>A0ABX7U276</accession>
<evidence type="ECO:0000313" key="2">
    <source>
        <dbReference type="EMBL" id="QTE03143.1"/>
    </source>
</evidence>
<evidence type="ECO:0000313" key="3">
    <source>
        <dbReference type="Proteomes" id="UP000663908"/>
    </source>
</evidence>
<dbReference type="RefSeq" id="WP_208036330.1">
    <property type="nucleotide sequence ID" value="NZ_CP071839.1"/>
</dbReference>
<organism evidence="2 3">
    <name type="scientific">Streptomyces cyanogenus</name>
    <dbReference type="NCBI Taxonomy" id="80860"/>
    <lineage>
        <taxon>Bacteria</taxon>
        <taxon>Bacillati</taxon>
        <taxon>Actinomycetota</taxon>
        <taxon>Actinomycetes</taxon>
        <taxon>Kitasatosporales</taxon>
        <taxon>Streptomycetaceae</taxon>
        <taxon>Streptomyces</taxon>
    </lineage>
</organism>
<sequence length="98" mass="10455">MESRPGDKAAPDLLVQRGDYRRPKHDGWLAQALADRSGHYADPAARMAAVGSLPVQVRTHAALLAVEPEGLPTGGREAEGPAPGGYEAPHRVSLLRRL</sequence>
<protein>
    <submittedName>
        <fullName evidence="2">Uncharacterized protein</fullName>
    </submittedName>
</protein>
<gene>
    <name evidence="2" type="ORF">S1361_37755</name>
</gene>
<dbReference type="Proteomes" id="UP000663908">
    <property type="component" value="Chromosome"/>
</dbReference>
<evidence type="ECO:0000256" key="1">
    <source>
        <dbReference type="SAM" id="MobiDB-lite"/>
    </source>
</evidence>
<feature type="region of interest" description="Disordered" evidence="1">
    <location>
        <begin position="68"/>
        <end position="98"/>
    </location>
</feature>
<reference evidence="2 3" key="1">
    <citation type="submission" date="2021-03" db="EMBL/GenBank/DDBJ databases">
        <title>Complete genome sequence of Streptomyces cyanogenus S136, producer of anticancer angucycline landomycin A.</title>
        <authorList>
            <person name="Hrab P."/>
            <person name="Ruckert C."/>
            <person name="Busche T."/>
            <person name="Ostash I."/>
            <person name="Kalinowski J."/>
            <person name="Fedorenko V."/>
            <person name="Yushchuk O."/>
            <person name="Ostash B."/>
        </authorList>
    </citation>
    <scope>NUCLEOTIDE SEQUENCE [LARGE SCALE GENOMIC DNA]</scope>
    <source>
        <strain evidence="2 3">S136</strain>
    </source>
</reference>
<keyword evidence="3" id="KW-1185">Reference proteome</keyword>
<proteinExistence type="predicted"/>
<name>A0ABX7U276_STRCY</name>